<proteinExistence type="predicted"/>
<evidence type="ECO:0000256" key="1">
    <source>
        <dbReference type="ARBA" id="ARBA00022786"/>
    </source>
</evidence>
<dbReference type="InterPro" id="IPR050164">
    <property type="entry name" value="Peptidase_C19"/>
</dbReference>
<evidence type="ECO:0000313" key="6">
    <source>
        <dbReference type="Proteomes" id="UP001488838"/>
    </source>
</evidence>
<dbReference type="CDD" id="cd02257">
    <property type="entry name" value="Peptidase_C19"/>
    <property type="match status" value="1"/>
</dbReference>
<feature type="non-terminal residue" evidence="5">
    <location>
        <position position="636"/>
    </location>
</feature>
<accession>A0AAW0HNG2</accession>
<dbReference type="SUPFAM" id="SSF54001">
    <property type="entry name" value="Cysteine proteinases"/>
    <property type="match status" value="1"/>
</dbReference>
<gene>
    <name evidence="5" type="ORF">U0070_008192</name>
</gene>
<dbReference type="GO" id="GO:0016579">
    <property type="term" value="P:protein deubiquitination"/>
    <property type="evidence" value="ECO:0007669"/>
    <property type="project" value="InterPro"/>
</dbReference>
<reference evidence="5 6" key="1">
    <citation type="journal article" date="2023" name="bioRxiv">
        <title>Conserved and derived expression patterns and positive selection on dental genes reveal complex evolutionary context of ever-growing rodent molars.</title>
        <authorList>
            <person name="Calamari Z.T."/>
            <person name="Song A."/>
            <person name="Cohen E."/>
            <person name="Akter M."/>
            <person name="Roy R.D."/>
            <person name="Hallikas O."/>
            <person name="Christensen M.M."/>
            <person name="Li P."/>
            <person name="Marangoni P."/>
            <person name="Jernvall J."/>
            <person name="Klein O.D."/>
        </authorList>
    </citation>
    <scope>NUCLEOTIDE SEQUENCE [LARGE SCALE GENOMIC DNA]</scope>
    <source>
        <strain evidence="5">V071</strain>
    </source>
</reference>
<dbReference type="GO" id="GO:0000082">
    <property type="term" value="P:G1/S transition of mitotic cell cycle"/>
    <property type="evidence" value="ECO:0007669"/>
    <property type="project" value="TreeGrafter"/>
</dbReference>
<dbReference type="Pfam" id="PF00443">
    <property type="entry name" value="UCH"/>
    <property type="match status" value="1"/>
</dbReference>
<dbReference type="InterPro" id="IPR001394">
    <property type="entry name" value="Peptidase_C19_UCH"/>
</dbReference>
<feature type="region of interest" description="Disordered" evidence="3">
    <location>
        <begin position="36"/>
        <end position="55"/>
    </location>
</feature>
<dbReference type="GO" id="GO:0004843">
    <property type="term" value="F:cysteine-type deubiquitinase activity"/>
    <property type="evidence" value="ECO:0007669"/>
    <property type="project" value="InterPro"/>
</dbReference>
<dbReference type="EMBL" id="JBBHLL010000396">
    <property type="protein sequence ID" value="KAK7804011.1"/>
    <property type="molecule type" value="Genomic_DNA"/>
</dbReference>
<dbReference type="InterPro" id="IPR028889">
    <property type="entry name" value="USP"/>
</dbReference>
<protein>
    <recommendedName>
        <fullName evidence="4">USP domain-containing protein</fullName>
    </recommendedName>
</protein>
<dbReference type="Gene3D" id="3.90.70.10">
    <property type="entry name" value="Cysteine proteinases"/>
    <property type="match status" value="1"/>
</dbReference>
<keyword evidence="2" id="KW-0378">Hydrolase</keyword>
<feature type="domain" description="USP" evidence="4">
    <location>
        <begin position="126"/>
        <end position="568"/>
    </location>
</feature>
<feature type="non-terminal residue" evidence="5">
    <location>
        <position position="1"/>
    </location>
</feature>
<dbReference type="AlphaFoldDB" id="A0AAW0HNG2"/>
<keyword evidence="1" id="KW-0833">Ubl conjugation pathway</keyword>
<dbReference type="GO" id="GO:0005634">
    <property type="term" value="C:nucleus"/>
    <property type="evidence" value="ECO:0007669"/>
    <property type="project" value="TreeGrafter"/>
</dbReference>
<evidence type="ECO:0000313" key="5">
    <source>
        <dbReference type="EMBL" id="KAK7804011.1"/>
    </source>
</evidence>
<evidence type="ECO:0000256" key="2">
    <source>
        <dbReference type="ARBA" id="ARBA00022801"/>
    </source>
</evidence>
<dbReference type="GO" id="GO:0005829">
    <property type="term" value="C:cytosol"/>
    <property type="evidence" value="ECO:0007669"/>
    <property type="project" value="TreeGrafter"/>
</dbReference>
<dbReference type="PROSITE" id="PS50235">
    <property type="entry name" value="USP_3"/>
    <property type="match status" value="1"/>
</dbReference>
<name>A0AAW0HNG2_MYOGA</name>
<evidence type="ECO:0000256" key="3">
    <source>
        <dbReference type="SAM" id="MobiDB-lite"/>
    </source>
</evidence>
<evidence type="ECO:0000259" key="4">
    <source>
        <dbReference type="PROSITE" id="PS50235"/>
    </source>
</evidence>
<dbReference type="PANTHER" id="PTHR24006:SF711">
    <property type="entry name" value="UBIQUITIN CARBOXYL-TERMINAL HYDROLASE 29"/>
    <property type="match status" value="1"/>
</dbReference>
<dbReference type="Proteomes" id="UP001488838">
    <property type="component" value="Unassembled WGS sequence"/>
</dbReference>
<organism evidence="5 6">
    <name type="scientific">Myodes glareolus</name>
    <name type="common">Bank vole</name>
    <name type="synonym">Clethrionomys glareolus</name>
    <dbReference type="NCBI Taxonomy" id="447135"/>
    <lineage>
        <taxon>Eukaryota</taxon>
        <taxon>Metazoa</taxon>
        <taxon>Chordata</taxon>
        <taxon>Craniata</taxon>
        <taxon>Vertebrata</taxon>
        <taxon>Euteleostomi</taxon>
        <taxon>Mammalia</taxon>
        <taxon>Eutheria</taxon>
        <taxon>Euarchontoglires</taxon>
        <taxon>Glires</taxon>
        <taxon>Rodentia</taxon>
        <taxon>Myomorpha</taxon>
        <taxon>Muroidea</taxon>
        <taxon>Cricetidae</taxon>
        <taxon>Arvicolinae</taxon>
        <taxon>Myodes</taxon>
    </lineage>
</organism>
<keyword evidence="6" id="KW-1185">Reference proteome</keyword>
<comment type="caution">
    <text evidence="5">The sequence shown here is derived from an EMBL/GenBank/DDBJ whole genome shotgun (WGS) entry which is preliminary data.</text>
</comment>
<feature type="region of interest" description="Disordered" evidence="3">
    <location>
        <begin position="72"/>
        <end position="91"/>
    </location>
</feature>
<sequence>DAGLHRLLLTLKDDTSLLISILSSADEPSKSVLDSVYPSESQQLEEPEKNQHVLESSSPFFRKHQKPACASLKATQESETPLPMKMSRSVSNSTNGKLTSMVQFFQVDHIIARRPIHTNMQTPFDTCTEHLTQTICYMNSILQSVFGIPTFAKDLLTQGIPWEKVSCDDLIKSLSQLLVLKGIRDVEIKGQLLINVKNQCLDQMKLDVENLKSMYSTDREYKIEKSSPPTQAGNATTKGANFETELDSSIVCEACGEATLNTEVSNYLSVDLHQGTKEHPLSIQKSLDLFFTLEKIERNCEKCKNKNSVLRYTLRRLPGVLILHLKRYHFTANRLLVKSQQPVEISKYLDVPSHYNENTKPPFPLTSQGPHEAYDVPNVSEEMVPDILSQSIPAKRVTSDFIDFTVLQVGSSEDAEVQTLHRMYEELSEEQWQRGLENGPKVEPKAAKRENRMLSEKTLPAPDSMICEPISIQLICSIYADPGLAEMGLQQVSKNSELKKREKINVYGTSSSHYRREVQFFLFQDSGHYVGDVYDFQRQAWLLNSDVYVFTSQPAFQYSGHFLKWIKEKCSLRKFALLWFEMKMSDITSGAILVSAKKPDNPGEEDVLGTEKEKGPQDQHVFGMCHSPHTRALDLL</sequence>
<dbReference type="PANTHER" id="PTHR24006">
    <property type="entry name" value="UBIQUITIN CARBOXYL-TERMINAL HYDROLASE"/>
    <property type="match status" value="1"/>
</dbReference>
<dbReference type="InterPro" id="IPR038765">
    <property type="entry name" value="Papain-like_cys_pep_sf"/>
</dbReference>